<evidence type="ECO:0000256" key="1">
    <source>
        <dbReference type="SAM" id="MobiDB-lite"/>
    </source>
</evidence>
<gene>
    <name evidence="2" type="ORF">BN1205_037110</name>
</gene>
<reference evidence="2" key="1">
    <citation type="journal article" date="2015" name="PLoS ONE">
        <title>Comprehensive Evaluation of Toxoplasma gondii VEG and Neospora caninum LIV Genomes with Tachyzoite Stage Transcriptome and Proteome Defines Novel Transcript Features.</title>
        <authorList>
            <person name="Ramaprasad A."/>
            <person name="Mourier T."/>
            <person name="Naeem R."/>
            <person name="Malas T.B."/>
            <person name="Moussa E."/>
            <person name="Panigrahi A."/>
            <person name="Vermont S.J."/>
            <person name="Otto T.D."/>
            <person name="Wastling J."/>
            <person name="Pain A."/>
        </authorList>
    </citation>
    <scope>NUCLEOTIDE SEQUENCE</scope>
    <source>
        <strain evidence="2">VEG</strain>
    </source>
</reference>
<feature type="compositionally biased region" description="Basic and acidic residues" evidence="1">
    <location>
        <begin position="315"/>
        <end position="341"/>
    </location>
</feature>
<protein>
    <submittedName>
        <fullName evidence="2">Uncharacterized protein</fullName>
    </submittedName>
</protein>
<dbReference type="EMBL" id="LN714501">
    <property type="protein sequence ID" value="CEL77863.1"/>
    <property type="molecule type" value="Genomic_DNA"/>
</dbReference>
<dbReference type="AlphaFoldDB" id="A0A0F7VB26"/>
<organism evidence="2">
    <name type="scientific">Toxoplasma gondii (strain ATCC 50861 / VEG)</name>
    <dbReference type="NCBI Taxonomy" id="432359"/>
    <lineage>
        <taxon>Eukaryota</taxon>
        <taxon>Sar</taxon>
        <taxon>Alveolata</taxon>
        <taxon>Apicomplexa</taxon>
        <taxon>Conoidasida</taxon>
        <taxon>Coccidia</taxon>
        <taxon>Eucoccidiorida</taxon>
        <taxon>Eimeriorina</taxon>
        <taxon>Sarcocystidae</taxon>
        <taxon>Toxoplasma</taxon>
    </lineage>
</organism>
<feature type="compositionally biased region" description="Basic residues" evidence="1">
    <location>
        <begin position="266"/>
        <end position="314"/>
    </location>
</feature>
<feature type="region of interest" description="Disordered" evidence="1">
    <location>
        <begin position="208"/>
        <end position="341"/>
    </location>
</feature>
<feature type="compositionally biased region" description="Basic and acidic residues" evidence="1">
    <location>
        <begin position="208"/>
        <end position="244"/>
    </location>
</feature>
<accession>A0A0F7VB26</accession>
<proteinExistence type="predicted"/>
<name>A0A0F7VB26_TOXGV</name>
<evidence type="ECO:0000313" key="2">
    <source>
        <dbReference type="EMBL" id="CEL77863.1"/>
    </source>
</evidence>
<sequence>MLPSRFFLRFHKCQSQKSLPSSKSRHPLKRFLSLAPCLLACVLLLLALVLPLPPLPLAGVLVPARLSRCFCLFVFLVRCFPGFCGSSRSLFQLGRNQEQRRVKRFAFFLSTEGAKYGRAPAEPHKTAFFVLAPLSPLSLLSLRDLSLLVSLQKSRKFHIFPRWCSPGRRHWLRGRLLWRRPDFHRERIERTQLRNVWERRRKQMEIETNKKRRESWQRENEKPAESLEEAKKKRERDKQSAAEKKKARQRKMAKEQEKTEAEEKGRRRKKVEKRRKTRKRKKKEVEKRRKTRTRKKKKAEKRRKTRKRKKKREKLSKVEKAKRVKNTENNEKDKGEAVEEE</sequence>
<feature type="compositionally biased region" description="Basic and acidic residues" evidence="1">
    <location>
        <begin position="252"/>
        <end position="265"/>
    </location>
</feature>